<proteinExistence type="predicted"/>
<keyword evidence="1" id="KW-0472">Membrane</keyword>
<keyword evidence="3" id="KW-1185">Reference proteome</keyword>
<gene>
    <name evidence="2" type="ORF">SAMN05421643_101227</name>
</gene>
<name>A0A1H3FRV4_9GAMM</name>
<feature type="transmembrane region" description="Helical" evidence="1">
    <location>
        <begin position="32"/>
        <end position="50"/>
    </location>
</feature>
<reference evidence="3" key="1">
    <citation type="submission" date="2016-10" db="EMBL/GenBank/DDBJ databases">
        <authorList>
            <person name="Varghese N."/>
            <person name="Submissions S."/>
        </authorList>
    </citation>
    <scope>NUCLEOTIDE SEQUENCE [LARGE SCALE GENOMIC DNA]</scope>
    <source>
        <strain evidence="3">ANC 5109</strain>
    </source>
</reference>
<dbReference type="EMBL" id="FNPK01000001">
    <property type="protein sequence ID" value="SDX92894.1"/>
    <property type="molecule type" value="Genomic_DNA"/>
</dbReference>
<dbReference type="AlphaFoldDB" id="A0A1H3FRV4"/>
<keyword evidence="1" id="KW-0812">Transmembrane</keyword>
<dbReference type="RefSeq" id="WP_092686895.1">
    <property type="nucleotide sequence ID" value="NZ_FNPK01000001.1"/>
</dbReference>
<evidence type="ECO:0000313" key="3">
    <source>
        <dbReference type="Proteomes" id="UP000199035"/>
    </source>
</evidence>
<protein>
    <submittedName>
        <fullName evidence="2">Uncharacterized protein</fullName>
    </submittedName>
</protein>
<organism evidence="2 3">
    <name type="scientific">Acinetobacter kyonggiensis</name>
    <dbReference type="NCBI Taxonomy" id="595670"/>
    <lineage>
        <taxon>Bacteria</taxon>
        <taxon>Pseudomonadati</taxon>
        <taxon>Pseudomonadota</taxon>
        <taxon>Gammaproteobacteria</taxon>
        <taxon>Moraxellales</taxon>
        <taxon>Moraxellaceae</taxon>
        <taxon>Acinetobacter</taxon>
    </lineage>
</organism>
<accession>A0A1H3FRV4</accession>
<evidence type="ECO:0000256" key="1">
    <source>
        <dbReference type="SAM" id="Phobius"/>
    </source>
</evidence>
<keyword evidence="1" id="KW-1133">Transmembrane helix</keyword>
<sequence>MEPSYLKILFFLFTLLSLTSLGFGIYHHDVIIMAIGILFCLATIIIALELKKHNSNPFRRD</sequence>
<evidence type="ECO:0000313" key="2">
    <source>
        <dbReference type="EMBL" id="SDX92894.1"/>
    </source>
</evidence>
<dbReference type="Proteomes" id="UP000199035">
    <property type="component" value="Unassembled WGS sequence"/>
</dbReference>